<feature type="chain" id="PRO_5027059367" evidence="1">
    <location>
        <begin position="22"/>
        <end position="67"/>
    </location>
</feature>
<feature type="signal peptide" evidence="1">
    <location>
        <begin position="1"/>
        <end position="21"/>
    </location>
</feature>
<keyword evidence="1" id="KW-0732">Signal</keyword>
<dbReference type="EMBL" id="GHWJ01010915">
    <property type="protein sequence ID" value="NOV43652.1"/>
    <property type="molecule type" value="Transcribed_RNA"/>
</dbReference>
<organism evidence="2">
    <name type="scientific">Rhipicephalus microplus</name>
    <name type="common">Cattle tick</name>
    <name type="synonym">Boophilus microplus</name>
    <dbReference type="NCBI Taxonomy" id="6941"/>
    <lineage>
        <taxon>Eukaryota</taxon>
        <taxon>Metazoa</taxon>
        <taxon>Ecdysozoa</taxon>
        <taxon>Arthropoda</taxon>
        <taxon>Chelicerata</taxon>
        <taxon>Arachnida</taxon>
        <taxon>Acari</taxon>
        <taxon>Parasitiformes</taxon>
        <taxon>Ixodida</taxon>
        <taxon>Ixodoidea</taxon>
        <taxon>Ixodidae</taxon>
        <taxon>Rhipicephalinae</taxon>
        <taxon>Rhipicephalus</taxon>
        <taxon>Boophilus</taxon>
    </lineage>
</organism>
<reference evidence="2" key="1">
    <citation type="submission" date="2019-09" db="EMBL/GenBank/DDBJ databases">
        <title>Organ-specific transcriptomic study of the physiology of the cattle tick, Rhipicephalus microplus.</title>
        <authorList>
            <person name="Tirloni L."/>
            <person name="Braz G."/>
            <person name="Gandara A.C.P."/>
            <person name="Sabadin G.A."/>
            <person name="da Silva R.M."/>
            <person name="Guizzo M.G."/>
            <person name="Machado J.A."/>
            <person name="Costa E.P."/>
            <person name="Gomes H.F."/>
            <person name="Moraes J."/>
            <person name="Mota M.B.S."/>
            <person name="Mesquita R.D."/>
            <person name="Alvarenga P.H."/>
            <person name="Alves F."/>
            <person name="Seixas A."/>
            <person name="da Fonseca R.N."/>
            <person name="Fogaca A."/>
            <person name="Logullo C."/>
            <person name="Tanaka A."/>
            <person name="Daffre S."/>
            <person name="Termignoni C."/>
            <person name="Vaz I.S.Jr."/>
            <person name="Oliveira P.L."/>
            <person name="Ribeiro J.M."/>
        </authorList>
    </citation>
    <scope>NUCLEOTIDE SEQUENCE</scope>
    <source>
        <strain evidence="2">Porto Alegre</strain>
    </source>
</reference>
<accession>A0A6M2DBX2</accession>
<sequence length="67" mass="7549">MSSQGTFVASRVLSLCPLVQAFIYPATKAILNCCSVPFIQSYMHCIVATQPFSIKLSKCSQYREMFY</sequence>
<protein>
    <submittedName>
        <fullName evidence="2">Putative secreted protein</fullName>
    </submittedName>
</protein>
<name>A0A6M2DBX2_RHIMP</name>
<proteinExistence type="predicted"/>
<evidence type="ECO:0000256" key="1">
    <source>
        <dbReference type="SAM" id="SignalP"/>
    </source>
</evidence>
<evidence type="ECO:0000313" key="2">
    <source>
        <dbReference type="EMBL" id="NOV43652.1"/>
    </source>
</evidence>
<dbReference type="AlphaFoldDB" id="A0A6M2DBX2"/>